<proteinExistence type="predicted"/>
<reference evidence="8" key="1">
    <citation type="submission" date="2017-06" db="EMBL/GenBank/DDBJ databases">
        <title>Herbaspirillum phytohormonus sp. nov., isolated from the root nodule of Robinia pseudoacacia in lead-zinc mine.</title>
        <authorList>
            <person name="Fan M."/>
            <person name="Lin Y."/>
        </authorList>
    </citation>
    <scope>NUCLEOTIDE SEQUENCE [LARGE SCALE GENOMIC DNA]</scope>
    <source>
        <strain evidence="8">SC-089</strain>
    </source>
</reference>
<dbReference type="InterPro" id="IPR001851">
    <property type="entry name" value="ABC_transp_permease"/>
</dbReference>
<dbReference type="PANTHER" id="PTHR30482">
    <property type="entry name" value="HIGH-AFFINITY BRANCHED-CHAIN AMINO ACID TRANSPORT SYSTEM PERMEASE"/>
    <property type="match status" value="1"/>
</dbReference>
<evidence type="ECO:0000256" key="3">
    <source>
        <dbReference type="ARBA" id="ARBA00022692"/>
    </source>
</evidence>
<dbReference type="AlphaFoldDB" id="A0A225MN50"/>
<sequence length="324" mass="34846">MFPETLQWRSRRVILALIIGACLLCLPWLTTSLGLGFYLSLATRILIYAIAATGLNLVLGYGGMVSLGHALFVGLGAYVVGIASFHGMDNGWLQLLIALLLAGLVAVPVGLVSLRTRAIGFIMITLAFGQMFYFLAVSLKQYGGDDGLPIYQTSMLGPWPSLDGKVSLYYLALLVLALCMYLVWRIAHSRYGYVLRGFQANERRMLTAGFPRLRYQLAAFVVSALMCAVAGVLLANLTTFAAPSYLSWQSSGELLLMVVIGGMGTVMGPLTGAFLLLALEEALSGMTQHWMAILGLLILLAALYASRGIWGALAHPAAAGREDD</sequence>
<dbReference type="GO" id="GO:0015658">
    <property type="term" value="F:branched-chain amino acid transmembrane transporter activity"/>
    <property type="evidence" value="ECO:0007669"/>
    <property type="project" value="InterPro"/>
</dbReference>
<keyword evidence="2" id="KW-1003">Cell membrane</keyword>
<feature type="transmembrane region" description="Helical" evidence="6">
    <location>
        <begin position="35"/>
        <end position="59"/>
    </location>
</feature>
<evidence type="ECO:0000313" key="7">
    <source>
        <dbReference type="EMBL" id="OWT61793.1"/>
    </source>
</evidence>
<dbReference type="RefSeq" id="WP_088602880.1">
    <property type="nucleotide sequence ID" value="NZ_NJIH01000004.1"/>
</dbReference>
<dbReference type="Proteomes" id="UP000214603">
    <property type="component" value="Unassembled WGS sequence"/>
</dbReference>
<evidence type="ECO:0000256" key="1">
    <source>
        <dbReference type="ARBA" id="ARBA00004651"/>
    </source>
</evidence>
<keyword evidence="3 6" id="KW-0812">Transmembrane</keyword>
<evidence type="ECO:0000256" key="6">
    <source>
        <dbReference type="SAM" id="Phobius"/>
    </source>
</evidence>
<dbReference type="PANTHER" id="PTHR30482:SF17">
    <property type="entry name" value="ABC TRANSPORTER ATP-BINDING PROTEIN"/>
    <property type="match status" value="1"/>
</dbReference>
<organism evidence="7 8">
    <name type="scientific">Candidimonas nitroreducens</name>
    <dbReference type="NCBI Taxonomy" id="683354"/>
    <lineage>
        <taxon>Bacteria</taxon>
        <taxon>Pseudomonadati</taxon>
        <taxon>Pseudomonadota</taxon>
        <taxon>Betaproteobacteria</taxon>
        <taxon>Burkholderiales</taxon>
        <taxon>Alcaligenaceae</taxon>
        <taxon>Candidimonas</taxon>
    </lineage>
</organism>
<feature type="transmembrane region" description="Helical" evidence="6">
    <location>
        <begin position="92"/>
        <end position="112"/>
    </location>
</feature>
<accession>A0A225MN50</accession>
<feature type="transmembrane region" description="Helical" evidence="6">
    <location>
        <begin position="168"/>
        <end position="187"/>
    </location>
</feature>
<feature type="transmembrane region" description="Helical" evidence="6">
    <location>
        <begin position="12"/>
        <end position="29"/>
    </location>
</feature>
<keyword evidence="4 6" id="KW-1133">Transmembrane helix</keyword>
<protein>
    <submittedName>
        <fullName evidence="7">Branched-chain amino acid ABC transporter permease</fullName>
    </submittedName>
</protein>
<evidence type="ECO:0000256" key="4">
    <source>
        <dbReference type="ARBA" id="ARBA00022989"/>
    </source>
</evidence>
<evidence type="ECO:0000256" key="2">
    <source>
        <dbReference type="ARBA" id="ARBA00022475"/>
    </source>
</evidence>
<keyword evidence="8" id="KW-1185">Reference proteome</keyword>
<evidence type="ECO:0000256" key="5">
    <source>
        <dbReference type="ARBA" id="ARBA00023136"/>
    </source>
</evidence>
<evidence type="ECO:0000313" key="8">
    <source>
        <dbReference type="Proteomes" id="UP000214603"/>
    </source>
</evidence>
<dbReference type="Pfam" id="PF02653">
    <property type="entry name" value="BPD_transp_2"/>
    <property type="match status" value="1"/>
</dbReference>
<gene>
    <name evidence="7" type="ORF">CEY11_08105</name>
</gene>
<dbReference type="EMBL" id="NJIH01000004">
    <property type="protein sequence ID" value="OWT61793.1"/>
    <property type="molecule type" value="Genomic_DNA"/>
</dbReference>
<feature type="transmembrane region" description="Helical" evidence="6">
    <location>
        <begin position="66"/>
        <end position="86"/>
    </location>
</feature>
<dbReference type="GO" id="GO:0005886">
    <property type="term" value="C:plasma membrane"/>
    <property type="evidence" value="ECO:0007669"/>
    <property type="project" value="UniProtKB-SubCell"/>
</dbReference>
<dbReference type="InterPro" id="IPR043428">
    <property type="entry name" value="LivM-like"/>
</dbReference>
<name>A0A225MN50_9BURK</name>
<feature type="transmembrane region" description="Helical" evidence="6">
    <location>
        <begin position="254"/>
        <end position="278"/>
    </location>
</feature>
<comment type="subcellular location">
    <subcellularLocation>
        <location evidence="1">Cell membrane</location>
        <topology evidence="1">Multi-pass membrane protein</topology>
    </subcellularLocation>
</comment>
<feature type="transmembrane region" description="Helical" evidence="6">
    <location>
        <begin position="213"/>
        <end position="234"/>
    </location>
</feature>
<keyword evidence="5 6" id="KW-0472">Membrane</keyword>
<feature type="transmembrane region" description="Helical" evidence="6">
    <location>
        <begin position="119"/>
        <end position="139"/>
    </location>
</feature>
<dbReference type="CDD" id="cd06581">
    <property type="entry name" value="TM_PBP1_LivM_like"/>
    <property type="match status" value="1"/>
</dbReference>
<dbReference type="OrthoDB" id="8846334at2"/>
<feature type="transmembrane region" description="Helical" evidence="6">
    <location>
        <begin position="290"/>
        <end position="310"/>
    </location>
</feature>
<comment type="caution">
    <text evidence="7">The sequence shown here is derived from an EMBL/GenBank/DDBJ whole genome shotgun (WGS) entry which is preliminary data.</text>
</comment>